<feature type="transmembrane region" description="Helical" evidence="14">
    <location>
        <begin position="305"/>
        <end position="328"/>
    </location>
</feature>
<feature type="domain" description="MotA/TolQ/ExbB proton channel" evidence="16">
    <location>
        <begin position="256"/>
        <end position="335"/>
    </location>
</feature>
<organism evidence="17 18">
    <name type="scientific">Ancylobacter rudongensis</name>
    <dbReference type="NCBI Taxonomy" id="177413"/>
    <lineage>
        <taxon>Bacteria</taxon>
        <taxon>Pseudomonadati</taxon>
        <taxon>Pseudomonadota</taxon>
        <taxon>Alphaproteobacteria</taxon>
        <taxon>Hyphomicrobiales</taxon>
        <taxon>Xanthobacteraceae</taxon>
        <taxon>Ancylobacter</taxon>
    </lineage>
</organism>
<evidence type="ECO:0000313" key="18">
    <source>
        <dbReference type="Proteomes" id="UP000198889"/>
    </source>
</evidence>
<evidence type="ECO:0000256" key="2">
    <source>
        <dbReference type="ARBA" id="ARBA00011471"/>
    </source>
</evidence>
<evidence type="ECO:0000256" key="12">
    <source>
        <dbReference type="RuleBase" id="RU004057"/>
    </source>
</evidence>
<comment type="subunit">
    <text evidence="2">The accessory proteins ExbB and ExbD seem to form a complex with TonB.</text>
</comment>
<evidence type="ECO:0000313" key="17">
    <source>
        <dbReference type="EMBL" id="SCW80368.1"/>
    </source>
</evidence>
<comment type="subcellular location">
    <subcellularLocation>
        <location evidence="1">Cell inner membrane</location>
        <topology evidence="1">Multi-pass membrane protein</topology>
    </subcellularLocation>
    <subcellularLocation>
        <location evidence="12">Membrane</location>
        <topology evidence="12">Multi-pass membrane protein</topology>
    </subcellularLocation>
</comment>
<dbReference type="NCBIfam" id="TIGR02797">
    <property type="entry name" value="exbB"/>
    <property type="match status" value="1"/>
</dbReference>
<dbReference type="InterPro" id="IPR050790">
    <property type="entry name" value="ExbB/TolQ_transport"/>
</dbReference>
<keyword evidence="8 12" id="KW-0653">Protein transport</keyword>
<comment type="function">
    <text evidence="11">Involved in the TonB-dependent energy-dependent transport of various receptor-bound substrates. Protects ExbD from proteolytic degradation and functionally stabilizes TonB.</text>
</comment>
<dbReference type="GO" id="GO:0005886">
    <property type="term" value="C:plasma membrane"/>
    <property type="evidence" value="ECO:0007669"/>
    <property type="project" value="UniProtKB-SubCell"/>
</dbReference>
<evidence type="ECO:0000256" key="1">
    <source>
        <dbReference type="ARBA" id="ARBA00004429"/>
    </source>
</evidence>
<evidence type="ECO:0000256" key="15">
    <source>
        <dbReference type="SAM" id="SignalP"/>
    </source>
</evidence>
<sequence>MLTTPTTLTARPALNLLLALAMLAAGPVAAWAQVQQPAPAVSTPAPAAPAPAAPALSAPATQAPATSAPAAPAVDPLVPPAPGMAAPAIGAQMSPPAGDAAPTAGEAPAAPAGDPAAVDPSADPAASGMPLDQSEDPSVAAQLPHDLSPWGMFMAADWVVKTVMIGLAFASVVTWTVWLAKTMELAVAKRRLRRALKGYLASATLDEARRVDPRGPAGAMLATTDLELKRSGPLPADGIKERVSISLSRIEVAAGRAITRGTGLLATIGATAPFVGLFGTVWGIMNSFIGISKAQTTNLAVVAPGIAEALLATAIGLVAAIPAVVIYNHFSRQVSGYRVLMGDASAEVLRLLSRDLDRRDAGRAAPQRVRAAAE</sequence>
<evidence type="ECO:0000256" key="5">
    <source>
        <dbReference type="ARBA" id="ARBA00022475"/>
    </source>
</evidence>
<evidence type="ECO:0000256" key="10">
    <source>
        <dbReference type="ARBA" id="ARBA00023136"/>
    </source>
</evidence>
<proteinExistence type="inferred from homology"/>
<dbReference type="Proteomes" id="UP000198889">
    <property type="component" value="Unassembled WGS sequence"/>
</dbReference>
<dbReference type="GO" id="GO:0022857">
    <property type="term" value="F:transmembrane transporter activity"/>
    <property type="evidence" value="ECO:0007669"/>
    <property type="project" value="InterPro"/>
</dbReference>
<dbReference type="PANTHER" id="PTHR30625:SF16">
    <property type="entry name" value="BIOPOLYMER TRANSPORT PROTEIN EXBB"/>
    <property type="match status" value="1"/>
</dbReference>
<feature type="transmembrane region" description="Helical" evidence="14">
    <location>
        <begin position="264"/>
        <end position="285"/>
    </location>
</feature>
<keyword evidence="5" id="KW-1003">Cell membrane</keyword>
<evidence type="ECO:0000256" key="6">
    <source>
        <dbReference type="ARBA" id="ARBA00022519"/>
    </source>
</evidence>
<feature type="compositionally biased region" description="Low complexity" evidence="13">
    <location>
        <begin position="83"/>
        <end position="128"/>
    </location>
</feature>
<evidence type="ECO:0000256" key="4">
    <source>
        <dbReference type="ARBA" id="ARBA00022448"/>
    </source>
</evidence>
<feature type="compositionally biased region" description="Low complexity" evidence="13">
    <location>
        <begin position="53"/>
        <end position="76"/>
    </location>
</feature>
<feature type="transmembrane region" description="Helical" evidence="14">
    <location>
        <begin position="158"/>
        <end position="180"/>
    </location>
</feature>
<feature type="region of interest" description="Disordered" evidence="13">
    <location>
        <begin position="40"/>
        <end position="143"/>
    </location>
</feature>
<reference evidence="18" key="1">
    <citation type="submission" date="2016-10" db="EMBL/GenBank/DDBJ databases">
        <authorList>
            <person name="Varghese N."/>
            <person name="Submissions S."/>
        </authorList>
    </citation>
    <scope>NUCLEOTIDE SEQUENCE [LARGE SCALE GENOMIC DNA]</scope>
    <source>
        <strain evidence="18">CGMCC 1.1761</strain>
    </source>
</reference>
<evidence type="ECO:0000259" key="16">
    <source>
        <dbReference type="Pfam" id="PF01618"/>
    </source>
</evidence>
<comment type="similarity">
    <text evidence="12">Belongs to the exbB/tolQ family.</text>
</comment>
<dbReference type="InterPro" id="IPR002898">
    <property type="entry name" value="MotA_ExbB_proton_chnl"/>
</dbReference>
<evidence type="ECO:0000256" key="3">
    <source>
        <dbReference type="ARBA" id="ARBA00022093"/>
    </source>
</evidence>
<dbReference type="AlphaFoldDB" id="A0A1G4TG88"/>
<evidence type="ECO:0000256" key="14">
    <source>
        <dbReference type="SAM" id="Phobius"/>
    </source>
</evidence>
<gene>
    <name evidence="17" type="ORF">SAMN05660859_2939</name>
</gene>
<dbReference type="EMBL" id="FMTP01000004">
    <property type="protein sequence ID" value="SCW80368.1"/>
    <property type="molecule type" value="Genomic_DNA"/>
</dbReference>
<dbReference type="GO" id="GO:0017038">
    <property type="term" value="P:protein import"/>
    <property type="evidence" value="ECO:0007669"/>
    <property type="project" value="TreeGrafter"/>
</dbReference>
<protein>
    <recommendedName>
        <fullName evidence="3">Biopolymer transport protein ExbB</fullName>
    </recommendedName>
</protein>
<keyword evidence="7 14" id="KW-0812">Transmembrane</keyword>
<keyword evidence="10 14" id="KW-0472">Membrane</keyword>
<evidence type="ECO:0000256" key="7">
    <source>
        <dbReference type="ARBA" id="ARBA00022692"/>
    </source>
</evidence>
<evidence type="ECO:0000256" key="9">
    <source>
        <dbReference type="ARBA" id="ARBA00022989"/>
    </source>
</evidence>
<accession>A0A1G4TG88</accession>
<keyword evidence="6" id="KW-0997">Cell inner membrane</keyword>
<name>A0A1G4TG88_9HYPH</name>
<feature type="chain" id="PRO_5011774798" description="Biopolymer transport protein ExbB" evidence="15">
    <location>
        <begin position="33"/>
        <end position="374"/>
    </location>
</feature>
<evidence type="ECO:0000256" key="11">
    <source>
        <dbReference type="ARBA" id="ARBA00024816"/>
    </source>
</evidence>
<feature type="signal peptide" evidence="15">
    <location>
        <begin position="1"/>
        <end position="32"/>
    </location>
</feature>
<dbReference type="Pfam" id="PF01618">
    <property type="entry name" value="MotA_ExbB"/>
    <property type="match status" value="1"/>
</dbReference>
<keyword evidence="9 14" id="KW-1133">Transmembrane helix</keyword>
<dbReference type="STRING" id="177413.SAMN05660859_2939"/>
<keyword evidence="4 12" id="KW-0813">Transport</keyword>
<keyword evidence="18" id="KW-1185">Reference proteome</keyword>
<evidence type="ECO:0000256" key="8">
    <source>
        <dbReference type="ARBA" id="ARBA00022927"/>
    </source>
</evidence>
<dbReference type="PANTHER" id="PTHR30625">
    <property type="entry name" value="PROTEIN TOLQ"/>
    <property type="match status" value="1"/>
</dbReference>
<dbReference type="RefSeq" id="WP_091440980.1">
    <property type="nucleotide sequence ID" value="NZ_FMTP01000004.1"/>
</dbReference>
<dbReference type="InterPro" id="IPR014164">
    <property type="entry name" value="TonB_ExbB_1"/>
</dbReference>
<keyword evidence="15" id="KW-0732">Signal</keyword>
<evidence type="ECO:0000256" key="13">
    <source>
        <dbReference type="SAM" id="MobiDB-lite"/>
    </source>
</evidence>